<dbReference type="Pfam" id="PF00072">
    <property type="entry name" value="Response_reg"/>
    <property type="match status" value="1"/>
</dbReference>
<keyword evidence="2" id="KW-0805">Transcription regulation</keyword>
<evidence type="ECO:0000313" key="10">
    <source>
        <dbReference type="EMBL" id="MEA1304045.1"/>
    </source>
</evidence>
<feature type="domain" description="Response regulatory" evidence="7">
    <location>
        <begin position="13"/>
        <end position="129"/>
    </location>
</feature>
<dbReference type="GeneID" id="64212953"/>
<dbReference type="OrthoDB" id="9808843at2"/>
<dbReference type="SUPFAM" id="SSF46894">
    <property type="entry name" value="C-terminal effector domain of the bipartite response regulators"/>
    <property type="match status" value="1"/>
</dbReference>
<dbReference type="PANTHER" id="PTHR43214:SF24">
    <property type="entry name" value="TRANSCRIPTIONAL REGULATORY PROTEIN NARL-RELATED"/>
    <property type="match status" value="1"/>
</dbReference>
<dbReference type="InterPro" id="IPR000792">
    <property type="entry name" value="Tscrpt_reg_LuxR_C"/>
</dbReference>
<dbReference type="GO" id="GO:0003677">
    <property type="term" value="F:DNA binding"/>
    <property type="evidence" value="ECO:0007669"/>
    <property type="project" value="UniProtKB-KW"/>
</dbReference>
<comment type="caution">
    <text evidence="11">The sequence shown here is derived from an EMBL/GenBank/DDBJ whole genome shotgun (WGS) entry which is preliminary data.</text>
</comment>
<evidence type="ECO:0000259" key="6">
    <source>
        <dbReference type="PROSITE" id="PS50043"/>
    </source>
</evidence>
<keyword evidence="1 5" id="KW-0597">Phosphoprotein</keyword>
<feature type="domain" description="HTH luxR-type" evidence="6">
    <location>
        <begin position="147"/>
        <end position="212"/>
    </location>
</feature>
<dbReference type="SMART" id="SM00448">
    <property type="entry name" value="REC"/>
    <property type="match status" value="1"/>
</dbReference>
<evidence type="ECO:0000313" key="9">
    <source>
        <dbReference type="EMBL" id="MDT0248517.1"/>
    </source>
</evidence>
<reference evidence="10 19" key="4">
    <citation type="submission" date="2023-06" db="EMBL/GenBank/DDBJ databases">
        <title>Actinomyces orist ORNL 0101 HMT-893 genome.</title>
        <authorList>
            <person name="Johnston C.D."/>
            <person name="Chen T."/>
            <person name="Dewhirst F.E."/>
        </authorList>
    </citation>
    <scope>NUCLEOTIDE SEQUENCE [LARGE SCALE GENOMIC DNA]</scope>
    <source>
        <strain evidence="10 19">ORNL 0101</strain>
    </source>
</reference>
<evidence type="ECO:0000313" key="13">
    <source>
        <dbReference type="EMBL" id="OLO75998.1"/>
    </source>
</evidence>
<evidence type="ECO:0000313" key="12">
    <source>
        <dbReference type="EMBL" id="OLO68561.1"/>
    </source>
</evidence>
<dbReference type="PROSITE" id="PS50110">
    <property type="entry name" value="RESPONSE_REGULATORY"/>
    <property type="match status" value="1"/>
</dbReference>
<dbReference type="KEGG" id="aos:AXE84_00130"/>
<dbReference type="SUPFAM" id="SSF52172">
    <property type="entry name" value="CheY-like"/>
    <property type="match status" value="1"/>
</dbReference>
<accession>A0A0X8K031</accession>
<sequence length="219" mass="23808">MSMAHTPSSEIVRVMIVDDHEIVRRGIAEIIDRADGLDVVAEAGSRAEAVRRAELVRPDVILVDLQLPDGTGIELMQELRDSVPQALPIVLTSFDDDEALAEALAAGARAYLLKTVHGAEISDVVRAVASGRVLLDERTVTRRRADHDDPTADLTNAERKVLDLIGDGLSNREIGERLGVAEKTVKNHITSLLAKMGLQRRTQVAAWVAGQRASGWRNS</sequence>
<dbReference type="InterPro" id="IPR011006">
    <property type="entry name" value="CheY-like_superfamily"/>
</dbReference>
<dbReference type="InterPro" id="IPR039420">
    <property type="entry name" value="WalR-like"/>
</dbReference>
<gene>
    <name evidence="13" type="ORF">BKH15_09195</name>
    <name evidence="12" type="ORF">BKH20_09090</name>
    <name evidence="11" type="ORF">BKH27_01575</name>
    <name evidence="14" type="ORF">FK267_10280</name>
    <name evidence="10" type="ORF">QU665_02965</name>
    <name evidence="8" type="ORF">RF687_00650</name>
    <name evidence="9" type="ORF">RMW62_05400</name>
</gene>
<keyword evidence="19" id="KW-1185">Reference proteome</keyword>
<name>A0A0X8K031_9ACTO</name>
<keyword evidence="3 11" id="KW-0238">DNA-binding</keyword>
<dbReference type="InterPro" id="IPR001789">
    <property type="entry name" value="Sig_transdc_resp-reg_receiver"/>
</dbReference>
<dbReference type="EMBL" id="VICC01000006">
    <property type="protein sequence ID" value="TQD60773.1"/>
    <property type="molecule type" value="Genomic_DNA"/>
</dbReference>
<dbReference type="GO" id="GO:0000160">
    <property type="term" value="P:phosphorelay signal transduction system"/>
    <property type="evidence" value="ECO:0007669"/>
    <property type="project" value="InterPro"/>
</dbReference>
<dbReference type="PROSITE" id="PS00622">
    <property type="entry name" value="HTH_LUXR_1"/>
    <property type="match status" value="1"/>
</dbReference>
<evidence type="ECO:0000313" key="19">
    <source>
        <dbReference type="Proteomes" id="UP001289581"/>
    </source>
</evidence>
<dbReference type="Proteomes" id="UP001180729">
    <property type="component" value="Unassembled WGS sequence"/>
</dbReference>
<dbReference type="PANTHER" id="PTHR43214">
    <property type="entry name" value="TWO-COMPONENT RESPONSE REGULATOR"/>
    <property type="match status" value="1"/>
</dbReference>
<dbReference type="EMBL" id="JAMZMF010000001">
    <property type="protein sequence ID" value="MDR0176467.1"/>
    <property type="molecule type" value="Genomic_DNA"/>
</dbReference>
<reference evidence="14 18" key="2">
    <citation type="submission" date="2019-06" db="EMBL/GenBank/DDBJ databases">
        <title>Draft genome sequence of Actinomyces oris CCUG 34288T.</title>
        <authorList>
            <person name="Salva-Serra F."/>
            <person name="Cardew S."/>
            <person name="Moore E."/>
        </authorList>
    </citation>
    <scope>NUCLEOTIDE SEQUENCE [LARGE SCALE GENOMIC DNA]</scope>
    <source>
        <strain evidence="14 18">CCUG 34288</strain>
    </source>
</reference>
<dbReference type="STRING" id="544580.AXE84_00130"/>
<dbReference type="Proteomes" id="UP001289581">
    <property type="component" value="Unassembled WGS sequence"/>
</dbReference>
<dbReference type="GO" id="GO:0006355">
    <property type="term" value="P:regulation of DNA-templated transcription"/>
    <property type="evidence" value="ECO:0007669"/>
    <property type="project" value="InterPro"/>
</dbReference>
<dbReference type="Gene3D" id="3.40.50.2300">
    <property type="match status" value="1"/>
</dbReference>
<dbReference type="SMART" id="SM00421">
    <property type="entry name" value="HTH_LUXR"/>
    <property type="match status" value="1"/>
</dbReference>
<evidence type="ECO:0000259" key="7">
    <source>
        <dbReference type="PROSITE" id="PS50110"/>
    </source>
</evidence>
<dbReference type="PRINTS" id="PR00038">
    <property type="entry name" value="HTHLUXR"/>
</dbReference>
<keyword evidence="4" id="KW-0804">Transcription</keyword>
<evidence type="ECO:0000256" key="4">
    <source>
        <dbReference type="ARBA" id="ARBA00023163"/>
    </source>
</evidence>
<dbReference type="RefSeq" id="WP_020991587.1">
    <property type="nucleotide sequence ID" value="NZ_CAJZKH010000012.1"/>
</dbReference>
<dbReference type="EMBL" id="JAXBCZ010000001">
    <property type="protein sequence ID" value="MEA1304045.1"/>
    <property type="molecule type" value="Genomic_DNA"/>
</dbReference>
<dbReference type="Proteomes" id="UP000185963">
    <property type="component" value="Unassembled WGS sequence"/>
</dbReference>
<dbReference type="EMBL" id="MSKW01000017">
    <property type="protein sequence ID" value="OLO75998.1"/>
    <property type="molecule type" value="Genomic_DNA"/>
</dbReference>
<dbReference type="InterPro" id="IPR016032">
    <property type="entry name" value="Sig_transdc_resp-reg_C-effctor"/>
</dbReference>
<feature type="modified residue" description="4-aspartylphosphate" evidence="5">
    <location>
        <position position="64"/>
    </location>
</feature>
<dbReference type="PROSITE" id="PS50043">
    <property type="entry name" value="HTH_LUXR_2"/>
    <property type="match status" value="1"/>
</dbReference>
<dbReference type="CDD" id="cd06170">
    <property type="entry name" value="LuxR_C_like"/>
    <property type="match status" value="1"/>
</dbReference>
<reference evidence="15 16" key="1">
    <citation type="submission" date="2016-12" db="EMBL/GenBank/DDBJ databases">
        <title>Genomic comparison of strains in the 'Actinomyces naeslundii' group.</title>
        <authorList>
            <person name="Mughal S.R."/>
            <person name="Do T."/>
            <person name="Gilbert S.C."/>
            <person name="Witherden E.A."/>
            <person name="Didelot X."/>
            <person name="Beighton D."/>
        </authorList>
    </citation>
    <scope>NUCLEOTIDE SEQUENCE [LARGE SCALE GENOMIC DNA]</scope>
    <source>
        <strain evidence="13 17">G53E</strain>
        <strain evidence="11 15">MMRCO6-1</strain>
        <strain evidence="12 16">WE8B-23</strain>
    </source>
</reference>
<dbReference type="EMBL" id="MSKS01000028">
    <property type="protein sequence ID" value="OLO68561.1"/>
    <property type="molecule type" value="Genomic_DNA"/>
</dbReference>
<evidence type="ECO:0000313" key="15">
    <source>
        <dbReference type="Proteomes" id="UP000185772"/>
    </source>
</evidence>
<dbReference type="Proteomes" id="UP000185772">
    <property type="component" value="Unassembled WGS sequence"/>
</dbReference>
<evidence type="ECO:0000313" key="16">
    <source>
        <dbReference type="Proteomes" id="UP000185963"/>
    </source>
</evidence>
<dbReference type="Proteomes" id="UP000186769">
    <property type="component" value="Unassembled WGS sequence"/>
</dbReference>
<organism evidence="11 15">
    <name type="scientific">Actinomyces oris</name>
    <dbReference type="NCBI Taxonomy" id="544580"/>
    <lineage>
        <taxon>Bacteria</taxon>
        <taxon>Bacillati</taxon>
        <taxon>Actinomycetota</taxon>
        <taxon>Actinomycetes</taxon>
        <taxon>Actinomycetales</taxon>
        <taxon>Actinomycetaceae</taxon>
        <taxon>Actinomyces</taxon>
    </lineage>
</organism>
<evidence type="ECO:0000256" key="2">
    <source>
        <dbReference type="ARBA" id="ARBA00023015"/>
    </source>
</evidence>
<proteinExistence type="predicted"/>
<dbReference type="Proteomes" id="UP001230065">
    <property type="component" value="Unassembled WGS sequence"/>
</dbReference>
<evidence type="ECO:0000313" key="8">
    <source>
        <dbReference type="EMBL" id="MDR0176467.1"/>
    </source>
</evidence>
<evidence type="ECO:0000256" key="5">
    <source>
        <dbReference type="PROSITE-ProRule" id="PRU00169"/>
    </source>
</evidence>
<reference evidence="8" key="3">
    <citation type="submission" date="2022-06" db="EMBL/GenBank/DDBJ databases">
        <title>Draft Genome Sequences of Three Actinomyces oris Strains, Isolated from Healthy Human Feces.</title>
        <authorList>
            <person name="Ye Y."/>
            <person name="Liu C."/>
            <person name="Zhao J."/>
            <person name="Xu J."/>
            <person name="Huang H."/>
            <person name="Wang B."/>
            <person name="Wei J."/>
            <person name="Jing X."/>
        </authorList>
    </citation>
    <scope>NUCLEOTIDE SEQUENCE</scope>
    <source>
        <strain evidence="9">CNGBCC1803368</strain>
        <strain evidence="8">CNGBCC1803727</strain>
    </source>
</reference>
<dbReference type="Proteomes" id="UP000317942">
    <property type="component" value="Unassembled WGS sequence"/>
</dbReference>
<evidence type="ECO:0000256" key="3">
    <source>
        <dbReference type="ARBA" id="ARBA00023125"/>
    </source>
</evidence>
<evidence type="ECO:0000256" key="1">
    <source>
        <dbReference type="ARBA" id="ARBA00022553"/>
    </source>
</evidence>
<dbReference type="Pfam" id="PF00196">
    <property type="entry name" value="GerE"/>
    <property type="match status" value="1"/>
</dbReference>
<evidence type="ECO:0000313" key="17">
    <source>
        <dbReference type="Proteomes" id="UP000186769"/>
    </source>
</evidence>
<protein>
    <submittedName>
        <fullName evidence="11">DNA-binding response regulator</fullName>
    </submittedName>
    <submittedName>
        <fullName evidence="8">Response regulator transcription factor</fullName>
    </submittedName>
</protein>
<dbReference type="EMBL" id="MSKM01000004">
    <property type="protein sequence ID" value="OLO55608.1"/>
    <property type="molecule type" value="Genomic_DNA"/>
</dbReference>
<dbReference type="CDD" id="cd17535">
    <property type="entry name" value="REC_NarL-like"/>
    <property type="match status" value="1"/>
</dbReference>
<evidence type="ECO:0000313" key="11">
    <source>
        <dbReference type="EMBL" id="OLO55608.1"/>
    </source>
</evidence>
<dbReference type="AlphaFoldDB" id="A0A0X8K031"/>
<dbReference type="InterPro" id="IPR058245">
    <property type="entry name" value="NreC/VraR/RcsB-like_REC"/>
</dbReference>
<dbReference type="EMBL" id="JAMZMH010000005">
    <property type="protein sequence ID" value="MDT0248517.1"/>
    <property type="molecule type" value="Genomic_DNA"/>
</dbReference>
<evidence type="ECO:0000313" key="18">
    <source>
        <dbReference type="Proteomes" id="UP000317942"/>
    </source>
</evidence>
<evidence type="ECO:0000313" key="14">
    <source>
        <dbReference type="EMBL" id="TQD60773.1"/>
    </source>
</evidence>